<accession>A0ABV7ET23</accession>
<comment type="caution">
    <text evidence="10">The sequence shown here is derived from an EMBL/GenBank/DDBJ whole genome shotgun (WGS) entry which is preliminary data.</text>
</comment>
<keyword evidence="9" id="KW-1133">Transmembrane helix</keyword>
<evidence type="ECO:0000256" key="1">
    <source>
        <dbReference type="ARBA" id="ARBA00022475"/>
    </source>
</evidence>
<protein>
    <submittedName>
        <fullName evidence="10">Phosphatidylserine decarboxylase</fullName>
    </submittedName>
</protein>
<evidence type="ECO:0000256" key="7">
    <source>
        <dbReference type="ARBA" id="ARBA00023264"/>
    </source>
</evidence>
<keyword evidence="4 9" id="KW-0472">Membrane</keyword>
<evidence type="ECO:0000256" key="4">
    <source>
        <dbReference type="ARBA" id="ARBA00023136"/>
    </source>
</evidence>
<keyword evidence="2" id="KW-0444">Lipid biosynthesis</keyword>
<evidence type="ECO:0000313" key="11">
    <source>
        <dbReference type="Proteomes" id="UP001595462"/>
    </source>
</evidence>
<evidence type="ECO:0000256" key="2">
    <source>
        <dbReference type="ARBA" id="ARBA00022516"/>
    </source>
</evidence>
<keyword evidence="5" id="KW-0865">Zymogen</keyword>
<keyword evidence="9" id="KW-0812">Transmembrane</keyword>
<gene>
    <name evidence="10" type="ORF">ACFOSU_14575</name>
</gene>
<proteinExistence type="predicted"/>
<dbReference type="RefSeq" id="WP_380690666.1">
    <property type="nucleotide sequence ID" value="NZ_JBHRSS010000007.1"/>
</dbReference>
<organism evidence="10 11">
    <name type="scientific">Salinisphaera aquimarina</name>
    <dbReference type="NCBI Taxonomy" id="2094031"/>
    <lineage>
        <taxon>Bacteria</taxon>
        <taxon>Pseudomonadati</taxon>
        <taxon>Pseudomonadota</taxon>
        <taxon>Gammaproteobacteria</taxon>
        <taxon>Salinisphaerales</taxon>
        <taxon>Salinisphaeraceae</taxon>
        <taxon>Salinisphaera</taxon>
    </lineage>
</organism>
<keyword evidence="3" id="KW-0443">Lipid metabolism</keyword>
<dbReference type="Proteomes" id="UP001595462">
    <property type="component" value="Unassembled WGS sequence"/>
</dbReference>
<dbReference type="EMBL" id="JBHRSS010000007">
    <property type="protein sequence ID" value="MFC3105104.1"/>
    <property type="molecule type" value="Genomic_DNA"/>
</dbReference>
<keyword evidence="8" id="KW-0670">Pyruvate</keyword>
<evidence type="ECO:0000313" key="10">
    <source>
        <dbReference type="EMBL" id="MFC3105104.1"/>
    </source>
</evidence>
<feature type="transmembrane region" description="Helical" evidence="9">
    <location>
        <begin position="7"/>
        <end position="27"/>
    </location>
</feature>
<keyword evidence="1" id="KW-1003">Cell membrane</keyword>
<evidence type="ECO:0000256" key="5">
    <source>
        <dbReference type="ARBA" id="ARBA00023145"/>
    </source>
</evidence>
<name>A0ABV7ET23_9GAMM</name>
<evidence type="ECO:0000256" key="9">
    <source>
        <dbReference type="SAM" id="Phobius"/>
    </source>
</evidence>
<feature type="transmembrane region" description="Helical" evidence="9">
    <location>
        <begin position="33"/>
        <end position="50"/>
    </location>
</feature>
<reference evidence="11" key="1">
    <citation type="journal article" date="2019" name="Int. J. Syst. Evol. Microbiol.">
        <title>The Global Catalogue of Microorganisms (GCM) 10K type strain sequencing project: providing services to taxonomists for standard genome sequencing and annotation.</title>
        <authorList>
            <consortium name="The Broad Institute Genomics Platform"/>
            <consortium name="The Broad Institute Genome Sequencing Center for Infectious Disease"/>
            <person name="Wu L."/>
            <person name="Ma J."/>
        </authorList>
    </citation>
    <scope>NUCLEOTIDE SEQUENCE [LARGE SCALE GENOMIC DNA]</scope>
    <source>
        <strain evidence="11">KCTC 52640</strain>
    </source>
</reference>
<dbReference type="PANTHER" id="PTHR35809:SF1">
    <property type="entry name" value="ARCHAETIDYLSERINE DECARBOXYLASE PROENZYME-RELATED"/>
    <property type="match status" value="1"/>
</dbReference>
<keyword evidence="11" id="KW-1185">Reference proteome</keyword>
<keyword evidence="6" id="KW-0594">Phospholipid biosynthesis</keyword>
<evidence type="ECO:0000256" key="3">
    <source>
        <dbReference type="ARBA" id="ARBA00023098"/>
    </source>
</evidence>
<sequence>MRRKTLFHIVPEGWAVLIGLTVAFFIVNAAVGLWWAIPLLVLIVAAILYFRDSPRNVPAEPLAVIAPVDGTVVHRRECYDPFLDREAIKVSLRVDVLGAYLLRSPVEGTVLELTGEAVDKLDGVASRIRTDEGDDLVMVIREGSLFGARPCRSSFGERVGQGRCCGQRRLARRVELYLPVNSRVEVELGTHVKAGACVLAKLVHKQSAAPRGDSGDAGHLAASA</sequence>
<keyword evidence="7" id="KW-1208">Phospholipid metabolism</keyword>
<evidence type="ECO:0000256" key="6">
    <source>
        <dbReference type="ARBA" id="ARBA00023209"/>
    </source>
</evidence>
<dbReference type="PANTHER" id="PTHR35809">
    <property type="entry name" value="ARCHAETIDYLSERINE DECARBOXYLASE PROENZYME-RELATED"/>
    <property type="match status" value="1"/>
</dbReference>
<evidence type="ECO:0000256" key="8">
    <source>
        <dbReference type="ARBA" id="ARBA00023317"/>
    </source>
</evidence>
<dbReference type="InterPro" id="IPR033175">
    <property type="entry name" value="PSD-A"/>
</dbReference>